<evidence type="ECO:0000313" key="2">
    <source>
        <dbReference type="Proteomes" id="UP000799436"/>
    </source>
</evidence>
<protein>
    <submittedName>
        <fullName evidence="1">Uncharacterized protein</fullName>
    </submittedName>
</protein>
<gene>
    <name evidence="1" type="ORF">EJ03DRAFT_138966</name>
</gene>
<keyword evidence="2" id="KW-1185">Reference proteome</keyword>
<accession>A0A6G1L4M9</accession>
<proteinExistence type="predicted"/>
<name>A0A6G1L4M9_9PEZI</name>
<reference evidence="1" key="1">
    <citation type="journal article" date="2020" name="Stud. Mycol.">
        <title>101 Dothideomycetes genomes: a test case for predicting lifestyles and emergence of pathogens.</title>
        <authorList>
            <person name="Haridas S."/>
            <person name="Albert R."/>
            <person name="Binder M."/>
            <person name="Bloem J."/>
            <person name="Labutti K."/>
            <person name="Salamov A."/>
            <person name="Andreopoulos B."/>
            <person name="Baker S."/>
            <person name="Barry K."/>
            <person name="Bills G."/>
            <person name="Bluhm B."/>
            <person name="Cannon C."/>
            <person name="Castanera R."/>
            <person name="Culley D."/>
            <person name="Daum C."/>
            <person name="Ezra D."/>
            <person name="Gonzalez J."/>
            <person name="Henrissat B."/>
            <person name="Kuo A."/>
            <person name="Liang C."/>
            <person name="Lipzen A."/>
            <person name="Lutzoni F."/>
            <person name="Magnuson J."/>
            <person name="Mondo S."/>
            <person name="Nolan M."/>
            <person name="Ohm R."/>
            <person name="Pangilinan J."/>
            <person name="Park H.-J."/>
            <person name="Ramirez L."/>
            <person name="Alfaro M."/>
            <person name="Sun H."/>
            <person name="Tritt A."/>
            <person name="Yoshinaga Y."/>
            <person name="Zwiers L.-H."/>
            <person name="Turgeon B."/>
            <person name="Goodwin S."/>
            <person name="Spatafora J."/>
            <person name="Crous P."/>
            <person name="Grigoriev I."/>
        </authorList>
    </citation>
    <scope>NUCLEOTIDE SEQUENCE</scope>
    <source>
        <strain evidence="1">CBS 116005</strain>
    </source>
</reference>
<sequence>MESLNQSKAVTMLIGVYNLYAHIKNFKSMGMVLRCHSPTKHQAQRDYDEALADDFDAAAERLENDWRDTLGTHLVNVQNMGLAEISQYGNFDFPATDRNAALYKEREVQRINQIIRGIPDFDALGYGGRPNNIVNIPPVVEPFQWEDPVTKAWIVRAYLMDSIYDLFSSLNGAVDLTASFQNETCKDYLEYLHIYHCILVSDIVSRRLQETRAHLYDDERLREIYPGPSRTDFVNHVDAFLNGKEFYNAGANRPYIITAGDLSRLRFHSEVRHGLLRSRTTDNGLAVNAVNGADQGGNQGGQQVMFGDGAFLTGRLGQ</sequence>
<dbReference type="EMBL" id="ML995850">
    <property type="protein sequence ID" value="KAF2767881.1"/>
    <property type="molecule type" value="Genomic_DNA"/>
</dbReference>
<evidence type="ECO:0000313" key="1">
    <source>
        <dbReference type="EMBL" id="KAF2767881.1"/>
    </source>
</evidence>
<dbReference type="AlphaFoldDB" id="A0A6G1L4M9"/>
<organism evidence="1 2">
    <name type="scientific">Teratosphaeria nubilosa</name>
    <dbReference type="NCBI Taxonomy" id="161662"/>
    <lineage>
        <taxon>Eukaryota</taxon>
        <taxon>Fungi</taxon>
        <taxon>Dikarya</taxon>
        <taxon>Ascomycota</taxon>
        <taxon>Pezizomycotina</taxon>
        <taxon>Dothideomycetes</taxon>
        <taxon>Dothideomycetidae</taxon>
        <taxon>Mycosphaerellales</taxon>
        <taxon>Teratosphaeriaceae</taxon>
        <taxon>Teratosphaeria</taxon>
    </lineage>
</organism>
<dbReference type="Proteomes" id="UP000799436">
    <property type="component" value="Unassembled WGS sequence"/>
</dbReference>